<keyword evidence="3" id="KW-1185">Reference proteome</keyword>
<organism evidence="2 3">
    <name type="scientific">Spiroplasma monobiae MQ-1</name>
    <dbReference type="NCBI Taxonomy" id="1336748"/>
    <lineage>
        <taxon>Bacteria</taxon>
        <taxon>Bacillati</taxon>
        <taxon>Mycoplasmatota</taxon>
        <taxon>Mollicutes</taxon>
        <taxon>Entomoplasmatales</taxon>
        <taxon>Spiroplasmataceae</taxon>
        <taxon>Spiroplasma</taxon>
    </lineage>
</organism>
<dbReference type="NCBIfam" id="TIGR00762">
    <property type="entry name" value="DegV"/>
    <property type="match status" value="1"/>
</dbReference>
<protein>
    <submittedName>
        <fullName evidence="2">DegV family protein</fullName>
    </submittedName>
</protein>
<reference evidence="2 3" key="1">
    <citation type="submission" date="2017-12" db="EMBL/GenBank/DDBJ databases">
        <title>Complete genome sequence of Spiroplasma monobiae MQ-1 (ATCC 33825).</title>
        <authorList>
            <person name="Tsai Y.-M."/>
            <person name="Lo W.-S."/>
            <person name="Wu P.-S."/>
            <person name="Cho S.-T."/>
            <person name="Kuo C.-H."/>
        </authorList>
    </citation>
    <scope>NUCLEOTIDE SEQUENCE [LARGE SCALE GENOMIC DNA]</scope>
    <source>
        <strain evidence="2 3">MQ-1</strain>
    </source>
</reference>
<dbReference type="KEGG" id="smoo:SMONO_v1c07010"/>
<dbReference type="InterPro" id="IPR043168">
    <property type="entry name" value="DegV_C"/>
</dbReference>
<dbReference type="SUPFAM" id="SSF82549">
    <property type="entry name" value="DAK1/DegV-like"/>
    <property type="match status" value="1"/>
</dbReference>
<dbReference type="Proteomes" id="UP000234790">
    <property type="component" value="Chromosome"/>
</dbReference>
<sequence length="275" mass="30672">MKIAIITDSSSGIPNISAVKDLFLVPLMISKEDGSQVADDESFKSDEFYELNDSQILKTSQSVPGMMMSKWDELLKEYDQIVCILLSKGLSGQYNTCKMLSKEDEYNGKVFVADSNGVSTVLRIQVELALKLANEGKTGEEIEKAIEESNDKFSLLIIPKSLDQLVRGGRISKAAAGLAKFLKITPILSYDGKIDKHGKERTFKKAIEESINHLKEFGKNTFIDVSYSRIDAEHLEVVKNLIKDAGFEIRLFDELPNTVICHTGRQTVALATWKK</sequence>
<dbReference type="EMBL" id="CP025543">
    <property type="protein sequence ID" value="AUM62950.1"/>
    <property type="molecule type" value="Genomic_DNA"/>
</dbReference>
<dbReference type="GO" id="GO:0008289">
    <property type="term" value="F:lipid binding"/>
    <property type="evidence" value="ECO:0007669"/>
    <property type="project" value="UniProtKB-KW"/>
</dbReference>
<dbReference type="AlphaFoldDB" id="A0A2K9LV97"/>
<dbReference type="PANTHER" id="PTHR33434:SF2">
    <property type="entry name" value="FATTY ACID-BINDING PROTEIN TM_1468"/>
    <property type="match status" value="1"/>
</dbReference>
<keyword evidence="1" id="KW-0446">Lipid-binding</keyword>
<dbReference type="Gene3D" id="3.30.1180.10">
    <property type="match status" value="1"/>
</dbReference>
<dbReference type="InterPro" id="IPR050270">
    <property type="entry name" value="DegV_domain_contain"/>
</dbReference>
<name>A0A2K9LV97_SPISQ</name>
<dbReference type="OrthoDB" id="388177at2"/>
<evidence type="ECO:0000313" key="3">
    <source>
        <dbReference type="Proteomes" id="UP000234790"/>
    </source>
</evidence>
<dbReference type="Pfam" id="PF02645">
    <property type="entry name" value="DegV"/>
    <property type="match status" value="1"/>
</dbReference>
<evidence type="ECO:0000256" key="1">
    <source>
        <dbReference type="ARBA" id="ARBA00023121"/>
    </source>
</evidence>
<dbReference type="PROSITE" id="PS51482">
    <property type="entry name" value="DEGV"/>
    <property type="match status" value="1"/>
</dbReference>
<dbReference type="Gene3D" id="3.40.50.10170">
    <property type="match status" value="1"/>
</dbReference>
<gene>
    <name evidence="2" type="primary">degV</name>
    <name evidence="2" type="ORF">SMONO_v1c07010</name>
</gene>
<accession>A0A2K9LV97</accession>
<dbReference type="RefSeq" id="WP_101780995.1">
    <property type="nucleotide sequence ID" value="NZ_CP025543.1"/>
</dbReference>
<proteinExistence type="predicted"/>
<evidence type="ECO:0000313" key="2">
    <source>
        <dbReference type="EMBL" id="AUM62950.1"/>
    </source>
</evidence>
<dbReference type="InterPro" id="IPR003797">
    <property type="entry name" value="DegV"/>
</dbReference>
<dbReference type="PANTHER" id="PTHR33434">
    <property type="entry name" value="DEGV DOMAIN-CONTAINING PROTEIN DR_1986-RELATED"/>
    <property type="match status" value="1"/>
</dbReference>